<reference evidence="5 6" key="1">
    <citation type="submission" date="2024-11" db="EMBL/GenBank/DDBJ databases">
        <title>Adaptive evolution of stress response genes in parasites aligns with host niche diversity.</title>
        <authorList>
            <person name="Hahn C."/>
            <person name="Resl P."/>
        </authorList>
    </citation>
    <scope>NUCLEOTIDE SEQUENCE [LARGE SCALE GENOMIC DNA]</scope>
    <source>
        <strain evidence="5">EGGRZ-B1_66</strain>
        <tissue evidence="5">Body</tissue>
    </source>
</reference>
<sequence>MSDGLELKKIREFNCFNIHYSTKVDKNNVHLKVLIPSVAAGAIIGKNGEAIIQVSKQTGAKVKLSKADDFYPGTTERVCLIQGNLEAVTKMHLYIMDRIYEKSESLNNSSSSAASQQLPPPSPSPPPPPPLPMDTKNAESEGTVTLWSSGQRSTSTMPTKVQWERHQQVKILVPNCTAGLIIGKRGAFVNVIKQETGAWVQVSQKSEHIDLAERCITIAG</sequence>
<evidence type="ECO:0000313" key="6">
    <source>
        <dbReference type="Proteomes" id="UP001626550"/>
    </source>
</evidence>
<dbReference type="AlphaFoldDB" id="A0ABD2QMD5"/>
<dbReference type="PROSITE" id="PS50084">
    <property type="entry name" value="KH_TYPE_1"/>
    <property type="match status" value="2"/>
</dbReference>
<feature type="region of interest" description="Disordered" evidence="3">
    <location>
        <begin position="106"/>
        <end position="161"/>
    </location>
</feature>
<proteinExistence type="predicted"/>
<dbReference type="Gene3D" id="3.30.1370.10">
    <property type="entry name" value="K Homology domain, type 1"/>
    <property type="match status" value="2"/>
</dbReference>
<feature type="compositionally biased region" description="Low complexity" evidence="3">
    <location>
        <begin position="106"/>
        <end position="117"/>
    </location>
</feature>
<keyword evidence="1" id="KW-0677">Repeat</keyword>
<dbReference type="Pfam" id="PF00013">
    <property type="entry name" value="KH_1"/>
    <property type="match status" value="2"/>
</dbReference>
<gene>
    <name evidence="5" type="primary">NOVA1_1</name>
    <name evidence="5" type="ORF">Ciccas_000645</name>
</gene>
<name>A0ABD2QMD5_9PLAT</name>
<feature type="compositionally biased region" description="Pro residues" evidence="3">
    <location>
        <begin position="118"/>
        <end position="132"/>
    </location>
</feature>
<dbReference type="EMBL" id="JBJKFK010000037">
    <property type="protein sequence ID" value="KAL3320673.1"/>
    <property type="molecule type" value="Genomic_DNA"/>
</dbReference>
<evidence type="ECO:0000256" key="1">
    <source>
        <dbReference type="ARBA" id="ARBA00022737"/>
    </source>
</evidence>
<dbReference type="SUPFAM" id="SSF54791">
    <property type="entry name" value="Eukaryotic type KH-domain (KH-domain type I)"/>
    <property type="match status" value="2"/>
</dbReference>
<feature type="domain" description="K Homology" evidence="4">
    <location>
        <begin position="27"/>
        <end position="100"/>
    </location>
</feature>
<dbReference type="InterPro" id="IPR004087">
    <property type="entry name" value="KH_dom"/>
</dbReference>
<dbReference type="SMART" id="SM00322">
    <property type="entry name" value="KH"/>
    <property type="match status" value="2"/>
</dbReference>
<evidence type="ECO:0000313" key="5">
    <source>
        <dbReference type="EMBL" id="KAL3320673.1"/>
    </source>
</evidence>
<dbReference type="InterPro" id="IPR004088">
    <property type="entry name" value="KH_dom_type_1"/>
</dbReference>
<evidence type="ECO:0000256" key="2">
    <source>
        <dbReference type="PROSITE-ProRule" id="PRU00117"/>
    </source>
</evidence>
<feature type="compositionally biased region" description="Polar residues" evidence="3">
    <location>
        <begin position="140"/>
        <end position="159"/>
    </location>
</feature>
<dbReference type="Proteomes" id="UP001626550">
    <property type="component" value="Unassembled WGS sequence"/>
</dbReference>
<keyword evidence="2" id="KW-0694">RNA-binding</keyword>
<accession>A0ABD2QMD5</accession>
<feature type="domain" description="K Homology" evidence="4">
    <location>
        <begin position="165"/>
        <end position="219"/>
    </location>
</feature>
<keyword evidence="6" id="KW-1185">Reference proteome</keyword>
<dbReference type="CDD" id="cd22435">
    <property type="entry name" value="KH-I_NOVA_rpt1"/>
    <property type="match status" value="1"/>
</dbReference>
<protein>
    <submittedName>
        <fullName evidence="5">RNA-binding protein Nova-1</fullName>
    </submittedName>
</protein>
<dbReference type="InterPro" id="IPR047275">
    <property type="entry name" value="KH-I_NOVA_rpt1"/>
</dbReference>
<evidence type="ECO:0000259" key="4">
    <source>
        <dbReference type="SMART" id="SM00322"/>
    </source>
</evidence>
<dbReference type="GO" id="GO:0003723">
    <property type="term" value="F:RNA binding"/>
    <property type="evidence" value="ECO:0007669"/>
    <property type="project" value="UniProtKB-UniRule"/>
</dbReference>
<comment type="caution">
    <text evidence="5">The sequence shown here is derived from an EMBL/GenBank/DDBJ whole genome shotgun (WGS) entry which is preliminary data.</text>
</comment>
<dbReference type="InterPro" id="IPR036612">
    <property type="entry name" value="KH_dom_type_1_sf"/>
</dbReference>
<evidence type="ECO:0000256" key="3">
    <source>
        <dbReference type="SAM" id="MobiDB-lite"/>
    </source>
</evidence>
<dbReference type="PANTHER" id="PTHR10288">
    <property type="entry name" value="KH DOMAIN CONTAINING RNA BINDING PROTEIN"/>
    <property type="match status" value="1"/>
</dbReference>
<organism evidence="5 6">
    <name type="scientific">Cichlidogyrus casuarinus</name>
    <dbReference type="NCBI Taxonomy" id="1844966"/>
    <lineage>
        <taxon>Eukaryota</taxon>
        <taxon>Metazoa</taxon>
        <taxon>Spiralia</taxon>
        <taxon>Lophotrochozoa</taxon>
        <taxon>Platyhelminthes</taxon>
        <taxon>Monogenea</taxon>
        <taxon>Monopisthocotylea</taxon>
        <taxon>Dactylogyridea</taxon>
        <taxon>Ancyrocephalidae</taxon>
        <taxon>Cichlidogyrus</taxon>
    </lineage>
</organism>